<keyword evidence="13" id="KW-0862">Zinc</keyword>
<keyword evidence="10" id="KW-0479">Metal-binding</keyword>
<evidence type="ECO:0000256" key="5">
    <source>
        <dbReference type="ARBA" id="ARBA00002284"/>
    </source>
</evidence>
<comment type="cofactor">
    <cofactor evidence="4">
        <name>Zn(2+)</name>
        <dbReference type="ChEBI" id="CHEBI:29105"/>
    </cofactor>
</comment>
<dbReference type="eggNOG" id="COG0807">
    <property type="taxonomic scope" value="Bacteria"/>
</dbReference>
<dbReference type="GO" id="GO:0005829">
    <property type="term" value="C:cytosol"/>
    <property type="evidence" value="ECO:0007669"/>
    <property type="project" value="TreeGrafter"/>
</dbReference>
<comment type="pathway">
    <text evidence="7">Cofactor biosynthesis; riboflavin biosynthesis; 2-hydroxy-3-oxobutyl phosphate from D-ribulose 5-phosphate: step 1/1.</text>
</comment>
<evidence type="ECO:0000256" key="13">
    <source>
        <dbReference type="ARBA" id="ARBA00022833"/>
    </source>
</evidence>
<evidence type="ECO:0000256" key="7">
    <source>
        <dbReference type="ARBA" id="ARBA00004904"/>
    </source>
</evidence>
<keyword evidence="9" id="KW-0686">Riboflavin biosynthesis</keyword>
<evidence type="ECO:0000256" key="18">
    <source>
        <dbReference type="ARBA" id="ARBA00049295"/>
    </source>
</evidence>
<evidence type="ECO:0000256" key="11">
    <source>
        <dbReference type="ARBA" id="ARBA00022741"/>
    </source>
</evidence>
<keyword evidence="15" id="KW-0342">GTP-binding</keyword>
<dbReference type="FunFam" id="3.90.870.10:FF:000001">
    <property type="entry name" value="Riboflavin biosynthesis protein RibBA"/>
    <property type="match status" value="1"/>
</dbReference>
<dbReference type="PANTHER" id="PTHR21327">
    <property type="entry name" value="GTP CYCLOHYDROLASE II-RELATED"/>
    <property type="match status" value="1"/>
</dbReference>
<feature type="domain" description="GTP cyclohydrolase II" evidence="19">
    <location>
        <begin position="220"/>
        <end position="382"/>
    </location>
</feature>
<evidence type="ECO:0000256" key="17">
    <source>
        <dbReference type="ARBA" id="ARBA00023239"/>
    </source>
</evidence>
<accession>C7R1D1</accession>
<dbReference type="NCBIfam" id="TIGR00506">
    <property type="entry name" value="ribB"/>
    <property type="match status" value="1"/>
</dbReference>
<dbReference type="InterPro" id="IPR000926">
    <property type="entry name" value="RibA"/>
</dbReference>
<dbReference type="GO" id="GO:0046872">
    <property type="term" value="F:metal ion binding"/>
    <property type="evidence" value="ECO:0007669"/>
    <property type="project" value="UniProtKB-KW"/>
</dbReference>
<evidence type="ECO:0000256" key="9">
    <source>
        <dbReference type="ARBA" id="ARBA00022619"/>
    </source>
</evidence>
<dbReference type="PANTHER" id="PTHR21327:SF18">
    <property type="entry name" value="3,4-DIHYDROXY-2-BUTANONE 4-PHOSPHATE SYNTHASE"/>
    <property type="match status" value="1"/>
</dbReference>
<dbReference type="SUPFAM" id="SSF142695">
    <property type="entry name" value="RibA-like"/>
    <property type="match status" value="1"/>
</dbReference>
<keyword evidence="11" id="KW-0547">Nucleotide-binding</keyword>
<evidence type="ECO:0000256" key="2">
    <source>
        <dbReference type="ARBA" id="ARBA00001936"/>
    </source>
</evidence>
<dbReference type="InterPro" id="IPR017945">
    <property type="entry name" value="DHBP_synth_RibB-like_a/b_dom"/>
</dbReference>
<evidence type="ECO:0000256" key="6">
    <source>
        <dbReference type="ARBA" id="ARBA00004853"/>
    </source>
</evidence>
<dbReference type="RefSeq" id="WP_015770974.1">
    <property type="nucleotide sequence ID" value="NC_013174.1"/>
</dbReference>
<dbReference type="AlphaFoldDB" id="C7R1D1"/>
<dbReference type="SUPFAM" id="SSF55821">
    <property type="entry name" value="YrdC/RibB"/>
    <property type="match status" value="1"/>
</dbReference>
<sequence length="411" mass="44659">MNLDLHPIDHALTHLTTGGMVIVVDDADRENEADLIMAAQDATPEMMAFFIRHTSGMLCAPMTAHRADHLGLPPMVATNEDPKHTAYTITCDAVHGTTTGISAADRATTLRVLADRDSEPSDLTRPGHVLPLIAVADGVLARRGHTEAAVDLCELAGKEPVGVIAELVADNGDMLRGDALMDFAHTYSLPIISIADLVAWRTNVQVLHDMQPVPEQTPMITMPTPHGSTTVQAWRFTTPRGDVVEHLTLSTWAPDMGVIPDVRVHSECLTGDVFASQRCDCGEQLDRALMHIATHPGIVVYLRGHEGRGIGLFDKIRAYHLQDEGYDTVDANTALGFAPDQRTWEHAAAILTALGASTVNLLTNNPAKQHGLEAHGVTVQGTTRIELPTTIYNADYMRTKKTRMDHQLNNV</sequence>
<evidence type="ECO:0000256" key="1">
    <source>
        <dbReference type="ARBA" id="ARBA00000141"/>
    </source>
</evidence>
<evidence type="ECO:0000256" key="12">
    <source>
        <dbReference type="ARBA" id="ARBA00022801"/>
    </source>
</evidence>
<name>C7R1D1_JONDD</name>
<evidence type="ECO:0000256" key="16">
    <source>
        <dbReference type="ARBA" id="ARBA00023211"/>
    </source>
</evidence>
<keyword evidence="21" id="KW-1185">Reference proteome</keyword>
<reference evidence="20 21" key="1">
    <citation type="journal article" date="2009" name="Stand. Genomic Sci.">
        <title>Complete genome sequence of Jonesia denitrificans type strain (Prevot 55134).</title>
        <authorList>
            <person name="Pukall R."/>
            <person name="Gehrich-Schroter G."/>
            <person name="Lapidus A."/>
            <person name="Nolan M."/>
            <person name="Glavina Del Rio T."/>
            <person name="Lucas S."/>
            <person name="Chen F."/>
            <person name="Tice H."/>
            <person name="Pitluck S."/>
            <person name="Cheng J.F."/>
            <person name="Copeland A."/>
            <person name="Saunders E."/>
            <person name="Brettin T."/>
            <person name="Detter J.C."/>
            <person name="Bruce D."/>
            <person name="Goodwin L."/>
            <person name="Pati A."/>
            <person name="Ivanova N."/>
            <person name="Mavromatis K."/>
            <person name="Ovchinnikova G."/>
            <person name="Chen A."/>
            <person name="Palaniappan K."/>
            <person name="Land M."/>
            <person name="Hauser L."/>
            <person name="Chang Y.J."/>
            <person name="Jeffries C.D."/>
            <person name="Chain P."/>
            <person name="Goker M."/>
            <person name="Bristow J."/>
            <person name="Eisen J.A."/>
            <person name="Markowitz V."/>
            <person name="Hugenholtz P."/>
            <person name="Kyrpides N.C."/>
            <person name="Klenk H.P."/>
            <person name="Han C."/>
        </authorList>
    </citation>
    <scope>NUCLEOTIDE SEQUENCE [LARGE SCALE GENOMIC DNA]</scope>
    <source>
        <strain evidence="21">ATCC 14870 / DSM 20603 / BCRC 15368 / CIP 55.134 / JCM 11481 / NBRC 15587 / NCTC 10816 / Prevot 55134</strain>
    </source>
</reference>
<dbReference type="NCBIfam" id="NF001591">
    <property type="entry name" value="PRK00393.1"/>
    <property type="match status" value="1"/>
</dbReference>
<proteinExistence type="inferred from homology"/>
<dbReference type="Gene3D" id="3.40.50.10990">
    <property type="entry name" value="GTP cyclohydrolase II"/>
    <property type="match status" value="1"/>
</dbReference>
<dbReference type="STRING" id="471856.Jden_0682"/>
<gene>
    <name evidence="20" type="ordered locus">Jden_0682</name>
</gene>
<evidence type="ECO:0000313" key="20">
    <source>
        <dbReference type="EMBL" id="ACV08346.1"/>
    </source>
</evidence>
<dbReference type="InterPro" id="IPR000422">
    <property type="entry name" value="DHBP_synthase_RibB"/>
</dbReference>
<evidence type="ECO:0000256" key="8">
    <source>
        <dbReference type="ARBA" id="ARBA00005520"/>
    </source>
</evidence>
<keyword evidence="14" id="KW-0460">Magnesium</keyword>
<comment type="pathway">
    <text evidence="6">Cofactor biosynthesis; riboflavin biosynthesis; 5-amino-6-(D-ribitylamino)uracil from GTP: step 1/4.</text>
</comment>
<comment type="similarity">
    <text evidence="8">In the N-terminal section; belongs to the DHBP synthase family.</text>
</comment>
<dbReference type="InterPro" id="IPR036144">
    <property type="entry name" value="RibA-like_sf"/>
</dbReference>
<evidence type="ECO:0000256" key="15">
    <source>
        <dbReference type="ARBA" id="ARBA00023134"/>
    </source>
</evidence>
<evidence type="ECO:0000256" key="10">
    <source>
        <dbReference type="ARBA" id="ARBA00022723"/>
    </source>
</evidence>
<comment type="catalytic activity">
    <reaction evidence="1">
        <text>D-ribulose 5-phosphate = (2S)-2-hydroxy-3-oxobutyl phosphate + formate + H(+)</text>
        <dbReference type="Rhea" id="RHEA:18457"/>
        <dbReference type="ChEBI" id="CHEBI:15378"/>
        <dbReference type="ChEBI" id="CHEBI:15740"/>
        <dbReference type="ChEBI" id="CHEBI:58121"/>
        <dbReference type="ChEBI" id="CHEBI:58830"/>
        <dbReference type="EC" id="4.1.99.12"/>
    </reaction>
</comment>
<keyword evidence="17" id="KW-0456">Lyase</keyword>
<dbReference type="KEGG" id="jde:Jden_0682"/>
<dbReference type="Pfam" id="PF00926">
    <property type="entry name" value="DHBP_synthase"/>
    <property type="match status" value="1"/>
</dbReference>
<protein>
    <submittedName>
        <fullName evidence="20">3,4-dihydroxy-2-butanone 4-phosphate synthase</fullName>
        <ecNumber evidence="20">3.5.4.25</ecNumber>
    </submittedName>
</protein>
<dbReference type="GO" id="GO:0003935">
    <property type="term" value="F:GTP cyclohydrolase II activity"/>
    <property type="evidence" value="ECO:0007669"/>
    <property type="project" value="UniProtKB-EC"/>
</dbReference>
<dbReference type="Gene3D" id="3.90.870.10">
    <property type="entry name" value="DHBP synthase"/>
    <property type="match status" value="1"/>
</dbReference>
<comment type="function">
    <text evidence="5">Catalyzes the conversion of D-ribulose 5-phosphate to formate and 3,4-dihydroxy-2-butanone 4-phosphate.</text>
</comment>
<dbReference type="GO" id="GO:0005525">
    <property type="term" value="F:GTP binding"/>
    <property type="evidence" value="ECO:0007669"/>
    <property type="project" value="UniProtKB-KW"/>
</dbReference>
<evidence type="ECO:0000256" key="4">
    <source>
        <dbReference type="ARBA" id="ARBA00001947"/>
    </source>
</evidence>
<dbReference type="EMBL" id="CP001706">
    <property type="protein sequence ID" value="ACV08346.1"/>
    <property type="molecule type" value="Genomic_DNA"/>
</dbReference>
<comment type="cofactor">
    <cofactor evidence="2">
        <name>Mn(2+)</name>
        <dbReference type="ChEBI" id="CHEBI:29035"/>
    </cofactor>
</comment>
<comment type="cofactor">
    <cofactor evidence="3">
        <name>Mg(2+)</name>
        <dbReference type="ChEBI" id="CHEBI:18420"/>
    </cofactor>
</comment>
<dbReference type="UniPathway" id="UPA00275">
    <property type="reaction ID" value="UER00399"/>
</dbReference>
<dbReference type="Proteomes" id="UP000000628">
    <property type="component" value="Chromosome"/>
</dbReference>
<dbReference type="PIRSF" id="PIRSF001259">
    <property type="entry name" value="RibA"/>
    <property type="match status" value="1"/>
</dbReference>
<dbReference type="eggNOG" id="COG0108">
    <property type="taxonomic scope" value="Bacteria"/>
</dbReference>
<dbReference type="InterPro" id="IPR032677">
    <property type="entry name" value="GTP_cyclohydro_II"/>
</dbReference>
<dbReference type="EC" id="3.5.4.25" evidence="20"/>
<evidence type="ECO:0000256" key="14">
    <source>
        <dbReference type="ARBA" id="ARBA00022842"/>
    </source>
</evidence>
<dbReference type="CDD" id="cd00641">
    <property type="entry name" value="GTP_cyclohydro2"/>
    <property type="match status" value="1"/>
</dbReference>
<dbReference type="HOGENOM" id="CLU_020273_1_2_11"/>
<comment type="catalytic activity">
    <reaction evidence="18">
        <text>GTP + 4 H2O = 2,5-diamino-6-hydroxy-4-(5-phosphoribosylamino)-pyrimidine + formate + 2 phosphate + 3 H(+)</text>
        <dbReference type="Rhea" id="RHEA:23704"/>
        <dbReference type="ChEBI" id="CHEBI:15377"/>
        <dbReference type="ChEBI" id="CHEBI:15378"/>
        <dbReference type="ChEBI" id="CHEBI:15740"/>
        <dbReference type="ChEBI" id="CHEBI:37565"/>
        <dbReference type="ChEBI" id="CHEBI:43474"/>
        <dbReference type="ChEBI" id="CHEBI:58614"/>
        <dbReference type="EC" id="3.5.4.25"/>
    </reaction>
</comment>
<evidence type="ECO:0000313" key="21">
    <source>
        <dbReference type="Proteomes" id="UP000000628"/>
    </source>
</evidence>
<evidence type="ECO:0000259" key="19">
    <source>
        <dbReference type="Pfam" id="PF00925"/>
    </source>
</evidence>
<keyword evidence="16" id="KW-0464">Manganese</keyword>
<organism evidence="20 21">
    <name type="scientific">Jonesia denitrificans (strain ATCC 14870 / DSM 20603 / BCRC 15368 / CIP 55.134 / JCM 11481 / NBRC 15587 / NCTC 10816 / Prevot 55134)</name>
    <name type="common">Listeria denitrificans</name>
    <dbReference type="NCBI Taxonomy" id="471856"/>
    <lineage>
        <taxon>Bacteria</taxon>
        <taxon>Bacillati</taxon>
        <taxon>Actinomycetota</taxon>
        <taxon>Actinomycetes</taxon>
        <taxon>Micrococcales</taxon>
        <taxon>Jonesiaceae</taxon>
        <taxon>Jonesia</taxon>
    </lineage>
</organism>
<dbReference type="GO" id="GO:0008686">
    <property type="term" value="F:3,4-dihydroxy-2-butanone-4-phosphate synthase activity"/>
    <property type="evidence" value="ECO:0007669"/>
    <property type="project" value="UniProtKB-EC"/>
</dbReference>
<dbReference type="GO" id="GO:0009231">
    <property type="term" value="P:riboflavin biosynthetic process"/>
    <property type="evidence" value="ECO:0007669"/>
    <property type="project" value="UniProtKB-UniPathway"/>
</dbReference>
<keyword evidence="12 20" id="KW-0378">Hydrolase</keyword>
<evidence type="ECO:0000256" key="3">
    <source>
        <dbReference type="ARBA" id="ARBA00001946"/>
    </source>
</evidence>
<dbReference type="Pfam" id="PF00925">
    <property type="entry name" value="GTP_cyclohydro2"/>
    <property type="match status" value="1"/>
</dbReference>